<dbReference type="InterPro" id="IPR010723">
    <property type="entry name" value="HemN_C"/>
</dbReference>
<dbReference type="InterPro" id="IPR004559">
    <property type="entry name" value="HemW-like"/>
</dbReference>
<evidence type="ECO:0000256" key="1">
    <source>
        <dbReference type="ARBA" id="ARBA00006100"/>
    </source>
</evidence>
<evidence type="ECO:0000256" key="5">
    <source>
        <dbReference type="ARBA" id="ARBA00022723"/>
    </source>
</evidence>
<evidence type="ECO:0000313" key="12">
    <source>
        <dbReference type="Proteomes" id="UP001142078"/>
    </source>
</evidence>
<dbReference type="Pfam" id="PF06969">
    <property type="entry name" value="HemN_C"/>
    <property type="match status" value="1"/>
</dbReference>
<dbReference type="GO" id="GO:0051539">
    <property type="term" value="F:4 iron, 4 sulfur cluster binding"/>
    <property type="evidence" value="ECO:0007669"/>
    <property type="project" value="UniProtKB-UniRule"/>
</dbReference>
<evidence type="ECO:0000256" key="9">
    <source>
        <dbReference type="RuleBase" id="RU364116"/>
    </source>
</evidence>
<keyword evidence="5 9" id="KW-0479">Metal-binding</keyword>
<dbReference type="GO" id="GO:0006779">
    <property type="term" value="P:porphyrin-containing compound biosynthetic process"/>
    <property type="evidence" value="ECO:0007669"/>
    <property type="project" value="InterPro"/>
</dbReference>
<evidence type="ECO:0000256" key="7">
    <source>
        <dbReference type="ARBA" id="ARBA00023014"/>
    </source>
</evidence>
<dbReference type="SFLD" id="SFLDG01082">
    <property type="entry name" value="B12-binding_domain_containing"/>
    <property type="match status" value="1"/>
</dbReference>
<keyword evidence="7 9" id="KW-0411">Iron-sulfur</keyword>
<dbReference type="InterPro" id="IPR013785">
    <property type="entry name" value="Aldolase_TIM"/>
</dbReference>
<dbReference type="GO" id="GO:0046872">
    <property type="term" value="F:metal ion binding"/>
    <property type="evidence" value="ECO:0007669"/>
    <property type="project" value="UniProtKB-UniRule"/>
</dbReference>
<evidence type="ECO:0000256" key="8">
    <source>
        <dbReference type="ARBA" id="ARBA00023186"/>
    </source>
</evidence>
<dbReference type="SFLD" id="SFLDF00562">
    <property type="entry name" value="HemN-like__clustered_with_heat"/>
    <property type="match status" value="1"/>
</dbReference>
<name>A0A9X2MKZ6_9FIRM</name>
<dbReference type="NCBIfam" id="TIGR00539">
    <property type="entry name" value="hemN_rel"/>
    <property type="match status" value="1"/>
</dbReference>
<keyword evidence="12" id="KW-1185">Reference proteome</keyword>
<dbReference type="OrthoDB" id="9808022at2"/>
<dbReference type="InterPro" id="IPR058240">
    <property type="entry name" value="rSAM_sf"/>
</dbReference>
<dbReference type="InterPro" id="IPR006638">
    <property type="entry name" value="Elp3/MiaA/NifB-like_rSAM"/>
</dbReference>
<dbReference type="GO" id="GO:0005737">
    <property type="term" value="C:cytoplasm"/>
    <property type="evidence" value="ECO:0007669"/>
    <property type="project" value="UniProtKB-SubCell"/>
</dbReference>
<dbReference type="PROSITE" id="PS51918">
    <property type="entry name" value="RADICAL_SAM"/>
    <property type="match status" value="1"/>
</dbReference>
<dbReference type="InterPro" id="IPR007197">
    <property type="entry name" value="rSAM"/>
</dbReference>
<dbReference type="Pfam" id="PF04055">
    <property type="entry name" value="Radical_SAM"/>
    <property type="match status" value="1"/>
</dbReference>
<dbReference type="SUPFAM" id="SSF102114">
    <property type="entry name" value="Radical SAM enzymes"/>
    <property type="match status" value="1"/>
</dbReference>
<keyword evidence="9" id="KW-0004">4Fe-4S</keyword>
<protein>
    <recommendedName>
        <fullName evidence="2 9">Heme chaperone HemW</fullName>
    </recommendedName>
</protein>
<organism evidence="11 12">
    <name type="scientific">Anaerosalibacter massiliensis</name>
    <dbReference type="NCBI Taxonomy" id="1347392"/>
    <lineage>
        <taxon>Bacteria</taxon>
        <taxon>Bacillati</taxon>
        <taxon>Bacillota</taxon>
        <taxon>Tissierellia</taxon>
        <taxon>Tissierellales</taxon>
        <taxon>Sporanaerobacteraceae</taxon>
        <taxon>Anaerosalibacter</taxon>
    </lineage>
</organism>
<dbReference type="CDD" id="cd01335">
    <property type="entry name" value="Radical_SAM"/>
    <property type="match status" value="1"/>
</dbReference>
<keyword evidence="9" id="KW-0963">Cytoplasm</keyword>
<dbReference type="InterPro" id="IPR034505">
    <property type="entry name" value="Coproporphyrinogen-III_oxidase"/>
</dbReference>
<feature type="domain" description="Radical SAM core" evidence="10">
    <location>
        <begin position="1"/>
        <end position="231"/>
    </location>
</feature>
<proteinExistence type="inferred from homology"/>
<evidence type="ECO:0000256" key="3">
    <source>
        <dbReference type="ARBA" id="ARBA00022617"/>
    </source>
</evidence>
<gene>
    <name evidence="11" type="primary">hemW</name>
    <name evidence="11" type="ORF">NSA23_12705</name>
</gene>
<dbReference type="AlphaFoldDB" id="A0A9X2MKZ6"/>
<keyword evidence="3 9" id="KW-0349">Heme</keyword>
<comment type="function">
    <text evidence="9">Probably acts as a heme chaperone, transferring heme to an unknown acceptor. Binds one molecule of heme per monomer, possibly covalently. Binds 1 [4Fe-4S] cluster. The cluster is coordinated with 3 cysteines and an exchangeable S-adenosyl-L-methionine.</text>
</comment>
<dbReference type="SFLD" id="SFLDF00288">
    <property type="entry name" value="HemN-like__clustered_with_nucl"/>
    <property type="match status" value="1"/>
</dbReference>
<accession>A0A9X2MKZ6</accession>
<dbReference type="GO" id="GO:0004109">
    <property type="term" value="F:coproporphyrinogen oxidase activity"/>
    <property type="evidence" value="ECO:0007669"/>
    <property type="project" value="InterPro"/>
</dbReference>
<dbReference type="Proteomes" id="UP001142078">
    <property type="component" value="Unassembled WGS sequence"/>
</dbReference>
<reference evidence="11" key="1">
    <citation type="submission" date="2022-07" db="EMBL/GenBank/DDBJ databases">
        <title>Enhanced cultured diversity of the mouse gut microbiota enables custom-made synthetic communities.</title>
        <authorList>
            <person name="Afrizal A."/>
        </authorList>
    </citation>
    <scope>NUCLEOTIDE SEQUENCE</scope>
    <source>
        <strain evidence="11">DSM 29482</strain>
    </source>
</reference>
<evidence type="ECO:0000256" key="2">
    <source>
        <dbReference type="ARBA" id="ARBA00017228"/>
    </source>
</evidence>
<comment type="similarity">
    <text evidence="1">Belongs to the anaerobic coproporphyrinogen-III oxidase family. HemW subfamily.</text>
</comment>
<keyword evidence="6 9" id="KW-0408">Iron</keyword>
<comment type="subcellular location">
    <subcellularLocation>
        <location evidence="9">Cytoplasm</location>
    </subcellularLocation>
</comment>
<evidence type="ECO:0000256" key="6">
    <source>
        <dbReference type="ARBA" id="ARBA00023004"/>
    </source>
</evidence>
<dbReference type="PANTHER" id="PTHR13932">
    <property type="entry name" value="COPROPORPHYRINIGEN III OXIDASE"/>
    <property type="match status" value="1"/>
</dbReference>
<sequence>MEELALYIHIPFCKSKCYYCDFNSFANKDEIISKYIKYLIREIKLYSSTMKDYYLKTIFIGGGTPSFIEGKYIYEILEEVYKHFNIDNLEELSIEINPKTIDLEKLRIYKDIGINRISVGVQSLNNNILKKIGRIHTTEDFLKTYKLLRKVGFSNINVDLISGLPDQTVESILSNLKIVNNLEVEHISFYSLIIEEGTKFYTWYNKGELILPNEDEERDMYHKGIKYLKSKGYHHYEISNLSKEKYECMHNLFYWKLKPYIGIGIGAHSNIRGLRYWNTADFNKYFAYIDKGRLPIEGNETIDKTMEMAEYLILGLRLIDGVYKKDFINRFNISVDEIYGEVLNKHSNNGLLTIDGDNIRLTEKGIDLSNLIFVDLLPE</sequence>
<dbReference type="EMBL" id="JANJZL010000010">
    <property type="protein sequence ID" value="MCR2044965.1"/>
    <property type="molecule type" value="Genomic_DNA"/>
</dbReference>
<dbReference type="SFLD" id="SFLDS00029">
    <property type="entry name" value="Radical_SAM"/>
    <property type="match status" value="1"/>
</dbReference>
<dbReference type="Gene3D" id="3.20.20.70">
    <property type="entry name" value="Aldolase class I"/>
    <property type="match status" value="1"/>
</dbReference>
<evidence type="ECO:0000256" key="4">
    <source>
        <dbReference type="ARBA" id="ARBA00022691"/>
    </source>
</evidence>
<dbReference type="SFLD" id="SFLDG01065">
    <property type="entry name" value="anaerobic_coproporphyrinogen-I"/>
    <property type="match status" value="1"/>
</dbReference>
<dbReference type="SMART" id="SM00729">
    <property type="entry name" value="Elp3"/>
    <property type="match status" value="1"/>
</dbReference>
<comment type="caution">
    <text evidence="11">The sequence shown here is derived from an EMBL/GenBank/DDBJ whole genome shotgun (WGS) entry which is preliminary data.</text>
</comment>
<evidence type="ECO:0000313" key="11">
    <source>
        <dbReference type="EMBL" id="MCR2044965.1"/>
    </source>
</evidence>
<dbReference type="RefSeq" id="WP_042680790.1">
    <property type="nucleotide sequence ID" value="NZ_CABKTM010000022.1"/>
</dbReference>
<dbReference type="PANTHER" id="PTHR13932:SF5">
    <property type="entry name" value="RADICAL S-ADENOSYL METHIONINE DOMAIN-CONTAINING PROTEIN 1, MITOCHONDRIAL"/>
    <property type="match status" value="1"/>
</dbReference>
<keyword evidence="8 9" id="KW-0143">Chaperone</keyword>
<evidence type="ECO:0000259" key="10">
    <source>
        <dbReference type="PROSITE" id="PS51918"/>
    </source>
</evidence>
<keyword evidence="4 9" id="KW-0949">S-adenosyl-L-methionine</keyword>